<keyword evidence="2 4" id="KW-0863">Zinc-finger</keyword>
<keyword evidence="7" id="KW-1185">Reference proteome</keyword>
<dbReference type="AlphaFoldDB" id="A0A0D0C9J9"/>
<dbReference type="PROSITE" id="PS01360">
    <property type="entry name" value="ZF_MYND_1"/>
    <property type="match status" value="1"/>
</dbReference>
<sequence length="216" mass="23991">MDLPALTAEEYAKLLTQIRPPIASIAQHPASDRKERIRKEMEQCMECGQRKTRANLLMKCGRCKVDTYCSKECQKRTWALHKDRCKQNQGVMDTWSTKNHQKYASLCCFINKHWLVIAYAAISGVLGDHLASGNLVQSETAFFVTDIQVIPVGQVGTGAEGIRRKVLEANEEAVAKGSYGAAVALVMCAEYDITNVIPVGMNVTAGSVGQQRRKWK</sequence>
<evidence type="ECO:0000313" key="7">
    <source>
        <dbReference type="Proteomes" id="UP000053593"/>
    </source>
</evidence>
<evidence type="ECO:0000256" key="1">
    <source>
        <dbReference type="ARBA" id="ARBA00022723"/>
    </source>
</evidence>
<dbReference type="OrthoDB" id="2844293at2759"/>
<keyword evidence="1" id="KW-0479">Metal-binding</keyword>
<protein>
    <recommendedName>
        <fullName evidence="5">MYND-type domain-containing protein</fullName>
    </recommendedName>
</protein>
<dbReference type="Gene3D" id="6.10.140.2220">
    <property type="match status" value="1"/>
</dbReference>
<dbReference type="SUPFAM" id="SSF144232">
    <property type="entry name" value="HIT/MYND zinc finger-like"/>
    <property type="match status" value="1"/>
</dbReference>
<evidence type="ECO:0000256" key="3">
    <source>
        <dbReference type="ARBA" id="ARBA00022833"/>
    </source>
</evidence>
<dbReference type="EMBL" id="KN834863">
    <property type="protein sequence ID" value="KIK51458.1"/>
    <property type="molecule type" value="Genomic_DNA"/>
</dbReference>
<dbReference type="PROSITE" id="PS50865">
    <property type="entry name" value="ZF_MYND_2"/>
    <property type="match status" value="1"/>
</dbReference>
<name>A0A0D0C9J9_9AGAR</name>
<evidence type="ECO:0000256" key="4">
    <source>
        <dbReference type="PROSITE-ProRule" id="PRU00134"/>
    </source>
</evidence>
<evidence type="ECO:0000313" key="6">
    <source>
        <dbReference type="EMBL" id="KIK51458.1"/>
    </source>
</evidence>
<evidence type="ECO:0000256" key="2">
    <source>
        <dbReference type="ARBA" id="ARBA00022771"/>
    </source>
</evidence>
<proteinExistence type="predicted"/>
<dbReference type="HOGENOM" id="CLU_094262_2_0_1"/>
<gene>
    <name evidence="6" type="ORF">GYMLUDRAFT_252067</name>
</gene>
<keyword evidence="3" id="KW-0862">Zinc</keyword>
<accession>A0A0D0C9J9</accession>
<dbReference type="Proteomes" id="UP000053593">
    <property type="component" value="Unassembled WGS sequence"/>
</dbReference>
<reference evidence="6 7" key="1">
    <citation type="submission" date="2014-04" db="EMBL/GenBank/DDBJ databases">
        <title>Evolutionary Origins and Diversification of the Mycorrhizal Mutualists.</title>
        <authorList>
            <consortium name="DOE Joint Genome Institute"/>
            <consortium name="Mycorrhizal Genomics Consortium"/>
            <person name="Kohler A."/>
            <person name="Kuo A."/>
            <person name="Nagy L.G."/>
            <person name="Floudas D."/>
            <person name="Copeland A."/>
            <person name="Barry K.W."/>
            <person name="Cichocki N."/>
            <person name="Veneault-Fourrey C."/>
            <person name="LaButti K."/>
            <person name="Lindquist E.A."/>
            <person name="Lipzen A."/>
            <person name="Lundell T."/>
            <person name="Morin E."/>
            <person name="Murat C."/>
            <person name="Riley R."/>
            <person name="Ohm R."/>
            <person name="Sun H."/>
            <person name="Tunlid A."/>
            <person name="Henrissat B."/>
            <person name="Grigoriev I.V."/>
            <person name="Hibbett D.S."/>
            <person name="Martin F."/>
        </authorList>
    </citation>
    <scope>NUCLEOTIDE SEQUENCE [LARGE SCALE GENOMIC DNA]</scope>
    <source>
        <strain evidence="6 7">FD-317 M1</strain>
    </source>
</reference>
<dbReference type="GO" id="GO:0008270">
    <property type="term" value="F:zinc ion binding"/>
    <property type="evidence" value="ECO:0007669"/>
    <property type="project" value="UniProtKB-KW"/>
</dbReference>
<dbReference type="Pfam" id="PF01753">
    <property type="entry name" value="zf-MYND"/>
    <property type="match status" value="1"/>
</dbReference>
<feature type="domain" description="MYND-type" evidence="5">
    <location>
        <begin position="44"/>
        <end position="85"/>
    </location>
</feature>
<dbReference type="InterPro" id="IPR002893">
    <property type="entry name" value="Znf_MYND"/>
</dbReference>
<evidence type="ECO:0000259" key="5">
    <source>
        <dbReference type="PROSITE" id="PS50865"/>
    </source>
</evidence>
<organism evidence="6 7">
    <name type="scientific">Collybiopsis luxurians FD-317 M1</name>
    <dbReference type="NCBI Taxonomy" id="944289"/>
    <lineage>
        <taxon>Eukaryota</taxon>
        <taxon>Fungi</taxon>
        <taxon>Dikarya</taxon>
        <taxon>Basidiomycota</taxon>
        <taxon>Agaricomycotina</taxon>
        <taxon>Agaricomycetes</taxon>
        <taxon>Agaricomycetidae</taxon>
        <taxon>Agaricales</taxon>
        <taxon>Marasmiineae</taxon>
        <taxon>Omphalotaceae</taxon>
        <taxon>Collybiopsis</taxon>
        <taxon>Collybiopsis luxurians</taxon>
    </lineage>
</organism>